<evidence type="ECO:0000256" key="1">
    <source>
        <dbReference type="ARBA" id="ARBA00001931"/>
    </source>
</evidence>
<evidence type="ECO:0000256" key="4">
    <source>
        <dbReference type="SAM" id="MobiDB-lite"/>
    </source>
</evidence>
<dbReference type="GO" id="GO:0048038">
    <property type="term" value="F:quinone binding"/>
    <property type="evidence" value="ECO:0007669"/>
    <property type="project" value="InterPro"/>
</dbReference>
<evidence type="ECO:0000256" key="2">
    <source>
        <dbReference type="ARBA" id="ARBA00008156"/>
    </source>
</evidence>
<feature type="region of interest" description="Disordered" evidence="4">
    <location>
        <begin position="517"/>
        <end position="545"/>
    </location>
</feature>
<dbReference type="InterPro" id="IPR011047">
    <property type="entry name" value="Quinoprotein_ADH-like_sf"/>
</dbReference>
<evidence type="ECO:0000313" key="8">
    <source>
        <dbReference type="Proteomes" id="UP000535406"/>
    </source>
</evidence>
<dbReference type="AlphaFoldDB" id="A0A7W7YU74"/>
<dbReference type="NCBIfam" id="TIGR03074">
    <property type="entry name" value="PQQ_membr_DH"/>
    <property type="match status" value="1"/>
</dbReference>
<feature type="transmembrane region" description="Helical" evidence="5">
    <location>
        <begin position="12"/>
        <end position="39"/>
    </location>
</feature>
<keyword evidence="5" id="KW-1133">Transmembrane helix</keyword>
<comment type="similarity">
    <text evidence="2">Belongs to the bacterial PQQ dehydrogenase family.</text>
</comment>
<dbReference type="GO" id="GO:0008876">
    <property type="term" value="F:quinoprotein glucose dehydrogenase activity"/>
    <property type="evidence" value="ECO:0007669"/>
    <property type="project" value="UniProtKB-EC"/>
</dbReference>
<dbReference type="RefSeq" id="WP_184143061.1">
    <property type="nucleotide sequence ID" value="NZ_JACHIK010000004.1"/>
</dbReference>
<evidence type="ECO:0000256" key="3">
    <source>
        <dbReference type="ARBA" id="ARBA00023002"/>
    </source>
</evidence>
<keyword evidence="3 7" id="KW-0560">Oxidoreductase</keyword>
<dbReference type="SMART" id="SM00564">
    <property type="entry name" value="PQQ"/>
    <property type="match status" value="5"/>
</dbReference>
<dbReference type="EMBL" id="JACHIK010000004">
    <property type="protein sequence ID" value="MBB5042331.1"/>
    <property type="molecule type" value="Genomic_DNA"/>
</dbReference>
<feature type="domain" description="Pyrrolo-quinoline quinone repeat" evidence="6">
    <location>
        <begin position="180"/>
        <end position="783"/>
    </location>
</feature>
<feature type="compositionally biased region" description="Polar residues" evidence="4">
    <location>
        <begin position="535"/>
        <end position="544"/>
    </location>
</feature>
<evidence type="ECO:0000259" key="6">
    <source>
        <dbReference type="Pfam" id="PF01011"/>
    </source>
</evidence>
<dbReference type="GO" id="GO:0016020">
    <property type="term" value="C:membrane"/>
    <property type="evidence" value="ECO:0007669"/>
    <property type="project" value="InterPro"/>
</dbReference>
<sequence>MTRQSIAGGRARPWWTIVTGVAAGLLGLGLLGLGAWLLLLGGSPYYAAAGLLLLAAGILIVLGRPAGIWLYAALLVGTVLWSLYEVGLDGWALIPRLVAPAVLGIWLFSPLVAGRLQVFRQSTVWPCYAAMAACAILIGLVFLAGYRITERRTIEAAAAPANTVAGIAAGDDDGVAPENWNFYGRTPAGDRYSPLDRITPENVSHLTQAWSFSTGDLPKEGENGNGREFSFEATPIKVGDSLYFCTPHRDVVALDATTGQQKWRYSPGGDMSKNVYQACRGVSYFEAPQTSCPHRIISTASDLPRLFALDAETGKPCETFGSNGQVDLREHMGPVPPGFHFISSPPMIVNGKIILGGWVYDNQTVGEPSGVVRAFDAVSGAPAWSWDIGKTPANRKPAPDETYTRGTPNGWGVYTADPGLNLVYVPLGSPTPDYFGGKRRPFDDAYSSSLVALDIATGAERWHFQTVHHDLWDFDLPAGPALVDLPDRNGSVVPALIQTTKQGEIFVLDRRSGQPVFPVEEKPVPSGDIPGERYSPTQPFSTGMPSLRAPKLTEKDMWGATPVDQLLCRIEFRRMHDEGLFTPPGLRPTIGWPAFDGTSDWYGATVDPARRTMYINTTFMPFKLRMLPYGKALEKGLFQAWSGWNEPYPQPPFKNNPQHGTPFSIVVEPWLSPLEIPCVQPPWGQMQAIDLASRKVLWQRPFGTTRDMGPFGLRLPVGLPTGVFSMGGSIATKSGLLFIGATTDQYIRALDAKSGKTLWSDHLPAGGNATPLTYLGRDGRQYVVIAAGGHGGLRSRNGDRIVAYALPGP</sequence>
<reference evidence="7 8" key="1">
    <citation type="submission" date="2020-08" db="EMBL/GenBank/DDBJ databases">
        <title>Genomic Encyclopedia of Type Strains, Phase IV (KMG-IV): sequencing the most valuable type-strain genomes for metagenomic binning, comparative biology and taxonomic classification.</title>
        <authorList>
            <person name="Goeker M."/>
        </authorList>
    </citation>
    <scope>NUCLEOTIDE SEQUENCE [LARGE SCALE GENOMIC DNA]</scope>
    <source>
        <strain evidence="7 8">DSM 21319</strain>
    </source>
</reference>
<dbReference type="EC" id="1.1.5.2" evidence="7"/>
<gene>
    <name evidence="7" type="ORF">HNQ66_001727</name>
</gene>
<feature type="transmembrane region" description="Helical" evidence="5">
    <location>
        <begin position="125"/>
        <end position="146"/>
    </location>
</feature>
<dbReference type="Pfam" id="PF01011">
    <property type="entry name" value="PQQ"/>
    <property type="match status" value="1"/>
</dbReference>
<dbReference type="Gene3D" id="2.140.10.10">
    <property type="entry name" value="Quinoprotein alcohol dehydrogenase-like superfamily"/>
    <property type="match status" value="2"/>
</dbReference>
<feature type="transmembrane region" description="Helical" evidence="5">
    <location>
        <begin position="93"/>
        <end position="113"/>
    </location>
</feature>
<keyword evidence="5" id="KW-0812">Transmembrane</keyword>
<accession>A0A7W7YU74</accession>
<keyword evidence="5" id="KW-0472">Membrane</keyword>
<proteinExistence type="inferred from homology"/>
<comment type="caution">
    <text evidence="7">The sequence shown here is derived from an EMBL/GenBank/DDBJ whole genome shotgun (WGS) entry which is preliminary data.</text>
</comment>
<feature type="transmembrane region" description="Helical" evidence="5">
    <location>
        <begin position="45"/>
        <end position="62"/>
    </location>
</feature>
<comment type="cofactor">
    <cofactor evidence="1">
        <name>pyrroloquinoline quinone</name>
        <dbReference type="ChEBI" id="CHEBI:58442"/>
    </cofactor>
</comment>
<keyword evidence="8" id="KW-1185">Reference proteome</keyword>
<dbReference type="PANTHER" id="PTHR32303:SF4">
    <property type="entry name" value="QUINOPROTEIN GLUCOSE DEHYDROGENASE"/>
    <property type="match status" value="1"/>
</dbReference>
<evidence type="ECO:0000313" key="7">
    <source>
        <dbReference type="EMBL" id="MBB5042331.1"/>
    </source>
</evidence>
<dbReference type="InterPro" id="IPR017511">
    <property type="entry name" value="PQQ_mDH"/>
</dbReference>
<dbReference type="SUPFAM" id="SSF50998">
    <property type="entry name" value="Quinoprotein alcohol dehydrogenase-like"/>
    <property type="match status" value="1"/>
</dbReference>
<organism evidence="7 8">
    <name type="scientific">Shinella fusca</name>
    <dbReference type="NCBI Taxonomy" id="544480"/>
    <lineage>
        <taxon>Bacteria</taxon>
        <taxon>Pseudomonadati</taxon>
        <taxon>Pseudomonadota</taxon>
        <taxon>Alphaproteobacteria</taxon>
        <taxon>Hyphomicrobiales</taxon>
        <taxon>Rhizobiaceae</taxon>
        <taxon>Shinella</taxon>
    </lineage>
</organism>
<dbReference type="Proteomes" id="UP000535406">
    <property type="component" value="Unassembled WGS sequence"/>
</dbReference>
<dbReference type="CDD" id="cd10280">
    <property type="entry name" value="PQQ_mGDH"/>
    <property type="match status" value="1"/>
</dbReference>
<name>A0A7W7YU74_9HYPH</name>
<dbReference type="PANTHER" id="PTHR32303">
    <property type="entry name" value="QUINOPROTEIN ALCOHOL DEHYDROGENASE (CYTOCHROME C)"/>
    <property type="match status" value="1"/>
</dbReference>
<dbReference type="InterPro" id="IPR018391">
    <property type="entry name" value="PQQ_b-propeller_rpt"/>
</dbReference>
<evidence type="ECO:0000256" key="5">
    <source>
        <dbReference type="SAM" id="Phobius"/>
    </source>
</evidence>
<protein>
    <submittedName>
        <fullName evidence="7">Quinoprotein glucose dehydrogenase</fullName>
        <ecNumber evidence="7">1.1.5.2</ecNumber>
    </submittedName>
</protein>
<dbReference type="InterPro" id="IPR002372">
    <property type="entry name" value="PQQ_rpt_dom"/>
</dbReference>
<feature type="transmembrane region" description="Helical" evidence="5">
    <location>
        <begin position="69"/>
        <end position="87"/>
    </location>
</feature>